<feature type="compositionally biased region" description="Basic and acidic residues" evidence="1">
    <location>
        <begin position="986"/>
        <end position="1001"/>
    </location>
</feature>
<feature type="compositionally biased region" description="Polar residues" evidence="1">
    <location>
        <begin position="408"/>
        <end position="430"/>
    </location>
</feature>
<dbReference type="CDD" id="cd22673">
    <property type="entry name" value="FHA_Ki67"/>
    <property type="match status" value="1"/>
</dbReference>
<evidence type="ECO:0000313" key="3">
    <source>
        <dbReference type="Proteomes" id="UP000019118"/>
    </source>
</evidence>
<feature type="region of interest" description="Disordered" evidence="1">
    <location>
        <begin position="750"/>
        <end position="821"/>
    </location>
</feature>
<feature type="compositionally biased region" description="Polar residues" evidence="1">
    <location>
        <begin position="969"/>
        <end position="985"/>
    </location>
</feature>
<feature type="region of interest" description="Disordered" evidence="1">
    <location>
        <begin position="952"/>
        <end position="1027"/>
    </location>
</feature>
<dbReference type="GeneID" id="109543093"/>
<accession>A0AAR5Q4Y6</accession>
<evidence type="ECO:0000256" key="1">
    <source>
        <dbReference type="SAM" id="MobiDB-lite"/>
    </source>
</evidence>
<evidence type="ECO:0008006" key="4">
    <source>
        <dbReference type="Google" id="ProtNLM"/>
    </source>
</evidence>
<feature type="compositionally biased region" description="Basic residues" evidence="1">
    <location>
        <begin position="1363"/>
        <end position="1376"/>
    </location>
</feature>
<dbReference type="Gene3D" id="2.60.200.20">
    <property type="match status" value="1"/>
</dbReference>
<reference evidence="3" key="1">
    <citation type="journal article" date="2013" name="Genome Biol.">
        <title>Draft genome of the mountain pine beetle, Dendroctonus ponderosae Hopkins, a major forest pest.</title>
        <authorList>
            <person name="Keeling C.I."/>
            <person name="Yuen M.M."/>
            <person name="Liao N.Y."/>
            <person name="Docking T.R."/>
            <person name="Chan S.K."/>
            <person name="Taylor G.A."/>
            <person name="Palmquist D.L."/>
            <person name="Jackman S.D."/>
            <person name="Nguyen A."/>
            <person name="Li M."/>
            <person name="Henderson H."/>
            <person name="Janes J.K."/>
            <person name="Zhao Y."/>
            <person name="Pandoh P."/>
            <person name="Moore R."/>
            <person name="Sperling F.A."/>
            <person name="Huber D.P."/>
            <person name="Birol I."/>
            <person name="Jones S.J."/>
            <person name="Bohlmann J."/>
        </authorList>
    </citation>
    <scope>NUCLEOTIDE SEQUENCE</scope>
</reference>
<feature type="compositionally biased region" description="Basic and acidic residues" evidence="1">
    <location>
        <begin position="1235"/>
        <end position="1260"/>
    </location>
</feature>
<feature type="region of interest" description="Disordered" evidence="1">
    <location>
        <begin position="904"/>
        <end position="937"/>
    </location>
</feature>
<feature type="compositionally biased region" description="Basic and acidic residues" evidence="1">
    <location>
        <begin position="378"/>
        <end position="388"/>
    </location>
</feature>
<feature type="compositionally biased region" description="Low complexity" evidence="1">
    <location>
        <begin position="1316"/>
        <end position="1328"/>
    </location>
</feature>
<feature type="compositionally biased region" description="Polar residues" evidence="1">
    <location>
        <begin position="811"/>
        <end position="821"/>
    </location>
</feature>
<sequence>MEFGRIVVLRNGSTGATYELDLGEHSIGSSIDCELRLKLQNGNLLPKHAFVKVSRNGVAIITNKSVHAPVIINGNPCLKFEVLKHGDIFEIIGKQFQYFNEILKDEPEDSELFIREKKKLLKLSRKSVMPLVKTYTTYKTRSKRTRSFMPARRSSVKSRRNNLSAICLNVDDTAAKDQTTPIDNDQMSLPIQDNTVHSSASLDASSNFSRAESDSWSECNISTSITESDHASEEIVDNEARLSKNASILHDSQNNSGNGFPIPNDVQLDMPEFDPSSYVTVRPPKRRGRDVSDFPSMTPPHKKSIPTRRKSMIIIDEDDTCPISISTRCADNLSETDSKLSINTNNLTCESSTSYELSDLVLSQSLSLKEVQTPLDENASKDSTDAQKTKSTTSVNIFDETTQEANQNFESTTPPCFSCPTSDQNAPESRTSFDETTQRAIQNGNSLEETKEVSALNSTTKISEMNDLTIEVLSPVKPLKPNGNDQTYVRRSLRNSAFTKTALATSLKESTAVPLKWENDCDDPQSNSPFKNTNSALEDTEIDVVNFTAVSEPRSCLKVSSVQNESPLRKSSDREPIFTSTPFVKARVTEHSATELSKPVKRRSSLRLSVCKGDRPSQPKRVRSLSLPQLPKVENKKLLSRSVFQLTDPKDLSLKHQIISKRKPEYSCETTLEMLDVVKDETPKSHIKPVRRLSKVNASVYNPVVEDITPVTPGVLQETDYMGDLFKTPTNTAGLFESIRECAIRSRKRGRESHAVLFPEKNNSTRAINQEQPSPQPTSPKPALRKRQNKSPLNRLSSFEGVKRLMKTPAKSPNNDLTNVPNLRKLMSPRARRSHKNDLTNVPNLRKLMSPRVRHGPKNDLTSVTGIGSLFDTSGVDLLHNNSDDGYSKDLFTRLSGKFPIKSYRTSKGKSLSPAKRERNEQTGNSRKSMGATPSCSPRVYQWVEEQLKTNTEQSSFGGDGDSAKSPPNLEQTIPVTRSASSKNRAAQDKSRQKTNGDKAKSNLNLDLLPESVLPGDSGDIDSTANPTSLDVLVHDEIKSTENEFEKNNSTRNSKRKSRTPLKALVNENVIQTPENTVSKVRTRTSARKISASDNAIGQMVIVPQNDGVKETPSEIRRSKIATVTTAEAINISESSGDKLEVQVNVAQELSLGEKNSPAVRRSTRRRKILSDKDLDMVMETASSVPLVEDPNAVKTTKLKVSSLTKCVKTTKKLTRSQFPLPDVEAKFYEKSKPIRESTPDASKAKTEKLKTRLNSRTENKYAVLQTPTDANDSDTDKIKKTTLKNTDTPSGKSTRTRVGARKLRQEPEDLKNTTSFSSDSNSQSIVSNEKDTGTNQEGTNDAHENLEKPVTATGRKTERSVKAKKTAKKSTRGKNKVIDAEVQPTTPNIQLEILEKSEVVSEKVPPKPEGNSSPEIVKTRTRRGNKLPSVPTIIEKNNLDASGAEKDTPQKVETLIERPRRTRARKLINNTENEKKAVSVPSSDATPNPKPTATKPEESTHTDVKATKEKESSSRPKGRKRVIERSASPLENDAKRVTRRCGKVDSSVEPEGAADTTPDTSVPEQANEKANTRKQPLASRRRNKKVHFDEPKVQTTEVPSQDAEAKKTSFVETGSDDCPAEPEPVKKKRGQSKLKNLLEKTKEKQAAHPSTILDDNSAKRRVSGLAYRTRSRSKKV</sequence>
<evidence type="ECO:0000313" key="2">
    <source>
        <dbReference type="EnsemblMetazoa" id="XP_019768186.1"/>
    </source>
</evidence>
<dbReference type="InterPro" id="IPR008984">
    <property type="entry name" value="SMAD_FHA_dom_sf"/>
</dbReference>
<feature type="compositionally biased region" description="Basic and acidic residues" evidence="1">
    <location>
        <begin position="1444"/>
        <end position="1460"/>
    </location>
</feature>
<dbReference type="Proteomes" id="UP000019118">
    <property type="component" value="Unassembled WGS sequence"/>
</dbReference>
<dbReference type="EnsemblMetazoa" id="XM_019912627.1">
    <property type="protein sequence ID" value="XP_019768186.1"/>
    <property type="gene ID" value="LOC109543093"/>
</dbReference>
<reference evidence="2" key="2">
    <citation type="submission" date="2024-08" db="UniProtKB">
        <authorList>
            <consortium name="EnsemblMetazoa"/>
        </authorList>
    </citation>
    <scope>IDENTIFICATION</scope>
</reference>
<protein>
    <recommendedName>
        <fullName evidence="4">FHA domain-containing protein</fullName>
    </recommendedName>
</protein>
<feature type="compositionally biased region" description="Polar residues" evidence="1">
    <location>
        <begin position="1284"/>
        <end position="1294"/>
    </location>
</feature>
<feature type="region of interest" description="Disordered" evidence="1">
    <location>
        <begin position="281"/>
        <end position="306"/>
    </location>
</feature>
<feature type="compositionally biased region" description="Basic and acidic residues" evidence="1">
    <location>
        <begin position="1637"/>
        <end position="1647"/>
    </location>
</feature>
<proteinExistence type="predicted"/>
<feature type="compositionally biased region" description="Polar residues" evidence="1">
    <location>
        <begin position="922"/>
        <end position="936"/>
    </location>
</feature>
<feature type="region of interest" description="Disordered" evidence="1">
    <location>
        <begin position="408"/>
        <end position="431"/>
    </location>
</feature>
<dbReference type="KEGG" id="dpa:109543093"/>
<dbReference type="SUPFAM" id="SSF49879">
    <property type="entry name" value="SMAD/FHA domain"/>
    <property type="match status" value="1"/>
</dbReference>
<name>A0AAR5Q4Y6_DENPD</name>
<feature type="compositionally biased region" description="Basic and acidic residues" evidence="1">
    <location>
        <begin position="1394"/>
        <end position="1407"/>
    </location>
</feature>
<feature type="compositionally biased region" description="Basic and acidic residues" evidence="1">
    <location>
        <begin position="1496"/>
        <end position="1515"/>
    </location>
</feature>
<feature type="region of interest" description="Disordered" evidence="1">
    <location>
        <begin position="1235"/>
        <end position="1677"/>
    </location>
</feature>
<keyword evidence="3" id="KW-1185">Reference proteome</keyword>
<feature type="compositionally biased region" description="Low complexity" evidence="1">
    <location>
        <begin position="1486"/>
        <end position="1495"/>
    </location>
</feature>
<feature type="compositionally biased region" description="Polar residues" evidence="1">
    <location>
        <begin position="761"/>
        <end position="773"/>
    </location>
</feature>
<organism evidence="2 3">
    <name type="scientific">Dendroctonus ponderosae</name>
    <name type="common">Mountain pine beetle</name>
    <dbReference type="NCBI Taxonomy" id="77166"/>
    <lineage>
        <taxon>Eukaryota</taxon>
        <taxon>Metazoa</taxon>
        <taxon>Ecdysozoa</taxon>
        <taxon>Arthropoda</taxon>
        <taxon>Hexapoda</taxon>
        <taxon>Insecta</taxon>
        <taxon>Pterygota</taxon>
        <taxon>Neoptera</taxon>
        <taxon>Endopterygota</taxon>
        <taxon>Coleoptera</taxon>
        <taxon>Polyphaga</taxon>
        <taxon>Cucujiformia</taxon>
        <taxon>Curculionidae</taxon>
        <taxon>Scolytinae</taxon>
        <taxon>Dendroctonus</taxon>
    </lineage>
</organism>
<feature type="region of interest" description="Disordered" evidence="1">
    <location>
        <begin position="373"/>
        <end position="392"/>
    </location>
</feature>